<accession>A0A6J6CDY0</accession>
<feature type="compositionally biased region" description="Pro residues" evidence="1">
    <location>
        <begin position="314"/>
        <end position="323"/>
    </location>
</feature>
<evidence type="ECO:0000313" key="3">
    <source>
        <dbReference type="EMBL" id="CAB4549484.1"/>
    </source>
</evidence>
<protein>
    <submittedName>
        <fullName evidence="3">Unannotated protein</fullName>
    </submittedName>
</protein>
<proteinExistence type="predicted"/>
<feature type="region of interest" description="Disordered" evidence="1">
    <location>
        <begin position="26"/>
        <end position="45"/>
    </location>
</feature>
<evidence type="ECO:0000256" key="1">
    <source>
        <dbReference type="SAM" id="MobiDB-lite"/>
    </source>
</evidence>
<feature type="compositionally biased region" description="Low complexity" evidence="1">
    <location>
        <begin position="33"/>
        <end position="45"/>
    </location>
</feature>
<feature type="domain" description="YHYH" evidence="2">
    <location>
        <begin position="114"/>
        <end position="288"/>
    </location>
</feature>
<dbReference type="AlphaFoldDB" id="A0A6J6CDY0"/>
<feature type="compositionally biased region" description="Low complexity" evidence="1">
    <location>
        <begin position="294"/>
        <end position="313"/>
    </location>
</feature>
<dbReference type="Pfam" id="PF14240">
    <property type="entry name" value="YHYH"/>
    <property type="match status" value="1"/>
</dbReference>
<gene>
    <name evidence="3" type="ORF">UFOPK1495_00750</name>
</gene>
<reference evidence="3" key="1">
    <citation type="submission" date="2020-05" db="EMBL/GenBank/DDBJ databases">
        <authorList>
            <person name="Chiriac C."/>
            <person name="Salcher M."/>
            <person name="Ghai R."/>
            <person name="Kavagutti S V."/>
        </authorList>
    </citation>
    <scope>NUCLEOTIDE SEQUENCE</scope>
</reference>
<dbReference type="InterPro" id="IPR025924">
    <property type="entry name" value="YHYH_dom"/>
</dbReference>
<sequence>MQFRRRAILFPVLLVLIAGALACASSTTSSENDTPASTTTAASGADTLTNHPAFGTCPISAFPDLSGTSAGATYAAPKVTVTCTDTEVTVTSNNMISYEFVSKTPNALAPQNYTWKIPLKPTKAATPTTIENQLGTLGFTVTGIAIYGPTEGPMPAAEAYGDPVGNGLMDYCGGHTGPSSEYHYHTIIYTDAVCNFETSQLVGFAIDGFPIYNSVICLDSNCSQTTLAKSGYTKTGDSRSYVWKAYSFSGGSEPGSLDACNGRIEADGTYAYHLTPTQFPYIIGCLAGTATTQTGTAAAPMPPMQGQQGQQRPQGPPPGPPAR</sequence>
<evidence type="ECO:0000259" key="2">
    <source>
        <dbReference type="Pfam" id="PF14240"/>
    </source>
</evidence>
<dbReference type="PROSITE" id="PS51257">
    <property type="entry name" value="PROKAR_LIPOPROTEIN"/>
    <property type="match status" value="1"/>
</dbReference>
<organism evidence="3">
    <name type="scientific">freshwater metagenome</name>
    <dbReference type="NCBI Taxonomy" id="449393"/>
    <lineage>
        <taxon>unclassified sequences</taxon>
        <taxon>metagenomes</taxon>
        <taxon>ecological metagenomes</taxon>
    </lineage>
</organism>
<name>A0A6J6CDY0_9ZZZZ</name>
<feature type="region of interest" description="Disordered" evidence="1">
    <location>
        <begin position="294"/>
        <end position="323"/>
    </location>
</feature>
<dbReference type="EMBL" id="CAEZSU010000066">
    <property type="protein sequence ID" value="CAB4549484.1"/>
    <property type="molecule type" value="Genomic_DNA"/>
</dbReference>